<keyword evidence="1" id="KW-1133">Transmembrane helix</keyword>
<feature type="transmembrane region" description="Helical" evidence="1">
    <location>
        <begin position="152"/>
        <end position="178"/>
    </location>
</feature>
<evidence type="ECO:0000313" key="3">
    <source>
        <dbReference type="Proteomes" id="UP001501599"/>
    </source>
</evidence>
<feature type="transmembrane region" description="Helical" evidence="1">
    <location>
        <begin position="123"/>
        <end position="146"/>
    </location>
</feature>
<dbReference type="Proteomes" id="UP001501599">
    <property type="component" value="Unassembled WGS sequence"/>
</dbReference>
<accession>A0ABP5ME16</accession>
<dbReference type="EMBL" id="BAAAQT010000004">
    <property type="protein sequence ID" value="GAA2171297.1"/>
    <property type="molecule type" value="Genomic_DNA"/>
</dbReference>
<dbReference type="RefSeq" id="WP_344339895.1">
    <property type="nucleotide sequence ID" value="NZ_BAAAQT010000004.1"/>
</dbReference>
<gene>
    <name evidence="2" type="ORF">GCM10009846_04630</name>
</gene>
<sequence length="261" mass="26853">MTATPTAVAAASRLEPGAAVRWRDLELAAFSQHPRVTRALDPRGRRSATRPSSMRVVRMIVVALVALCPVWTLATLLGGRFVDVQVDGATAVPAAAILTTIGLAVPAWLAWRGLSDPAQRRGSLAGIGAIYLGIGIVLGILVVARADAGQAIALALVPFAATALIGLLLVVAGAWFALRGRGAQGPHAGRGAPAPVDGPLPVVRAAVARLDEPARAAVRADLDAAIVDLERRGVIDRAASATARRADLGLLAVRMSQSPRG</sequence>
<reference evidence="3" key="1">
    <citation type="journal article" date="2019" name="Int. J. Syst. Evol. Microbiol.">
        <title>The Global Catalogue of Microorganisms (GCM) 10K type strain sequencing project: providing services to taxonomists for standard genome sequencing and annotation.</title>
        <authorList>
            <consortium name="The Broad Institute Genomics Platform"/>
            <consortium name="The Broad Institute Genome Sequencing Center for Infectious Disease"/>
            <person name="Wu L."/>
            <person name="Ma J."/>
        </authorList>
    </citation>
    <scope>NUCLEOTIDE SEQUENCE [LARGE SCALE GENOMIC DNA]</scope>
    <source>
        <strain evidence="3">JCM 16026</strain>
    </source>
</reference>
<evidence type="ECO:0000313" key="2">
    <source>
        <dbReference type="EMBL" id="GAA2171297.1"/>
    </source>
</evidence>
<name>A0ABP5ME16_9MICO</name>
<proteinExistence type="predicted"/>
<evidence type="ECO:0000256" key="1">
    <source>
        <dbReference type="SAM" id="Phobius"/>
    </source>
</evidence>
<comment type="caution">
    <text evidence="2">The sequence shown here is derived from an EMBL/GenBank/DDBJ whole genome shotgun (WGS) entry which is preliminary data.</text>
</comment>
<feature type="transmembrane region" description="Helical" evidence="1">
    <location>
        <begin position="56"/>
        <end position="79"/>
    </location>
</feature>
<organism evidence="2 3">
    <name type="scientific">Agrococcus versicolor</name>
    <dbReference type="NCBI Taxonomy" id="501482"/>
    <lineage>
        <taxon>Bacteria</taxon>
        <taxon>Bacillati</taxon>
        <taxon>Actinomycetota</taxon>
        <taxon>Actinomycetes</taxon>
        <taxon>Micrococcales</taxon>
        <taxon>Microbacteriaceae</taxon>
        <taxon>Agrococcus</taxon>
    </lineage>
</organism>
<protein>
    <submittedName>
        <fullName evidence="2">Uncharacterized protein</fullName>
    </submittedName>
</protein>
<keyword evidence="1" id="KW-0812">Transmembrane</keyword>
<feature type="transmembrane region" description="Helical" evidence="1">
    <location>
        <begin position="91"/>
        <end position="111"/>
    </location>
</feature>
<keyword evidence="3" id="KW-1185">Reference proteome</keyword>
<keyword evidence="1" id="KW-0472">Membrane</keyword>